<reference evidence="1 2" key="1">
    <citation type="submission" date="2020-08" db="EMBL/GenBank/DDBJ databases">
        <title>Sequencing the genomes of 1000 actinobacteria strains.</title>
        <authorList>
            <person name="Klenk H.-P."/>
        </authorList>
    </citation>
    <scope>NUCLEOTIDE SEQUENCE [LARGE SCALE GENOMIC DNA]</scope>
    <source>
        <strain evidence="1 2">DSM 45258</strain>
    </source>
</reference>
<evidence type="ECO:0000313" key="2">
    <source>
        <dbReference type="Proteomes" id="UP000567922"/>
    </source>
</evidence>
<gene>
    <name evidence="1" type="ORF">FHU29_003380</name>
</gene>
<protein>
    <submittedName>
        <fullName evidence="1">Uncharacterized protein</fullName>
    </submittedName>
</protein>
<dbReference type="Proteomes" id="UP000567922">
    <property type="component" value="Unassembled WGS sequence"/>
</dbReference>
<organism evidence="1 2">
    <name type="scientific">Hoyosella altamirensis</name>
    <dbReference type="NCBI Taxonomy" id="616997"/>
    <lineage>
        <taxon>Bacteria</taxon>
        <taxon>Bacillati</taxon>
        <taxon>Actinomycetota</taxon>
        <taxon>Actinomycetes</taxon>
        <taxon>Mycobacteriales</taxon>
        <taxon>Hoyosellaceae</taxon>
        <taxon>Hoyosella</taxon>
    </lineage>
</organism>
<dbReference type="AlphaFoldDB" id="A0A839RST3"/>
<comment type="caution">
    <text evidence="1">The sequence shown here is derived from an EMBL/GenBank/DDBJ whole genome shotgun (WGS) entry which is preliminary data.</text>
</comment>
<sequence>MWQWMRSARLRNWLAARSNTRELDPEQANLVVVAEAFDPSESCSAVLARASLTRPEWRETDPVVLRHHLAFRSDAQEAAQIAAIDGYSVATTAPHLSRSGPAPETGEQLIVLQRVQKLSVLSCSQEASRMASLASRLGGQCYGWDALQPLRD</sequence>
<evidence type="ECO:0000313" key="1">
    <source>
        <dbReference type="EMBL" id="MBB3038911.1"/>
    </source>
</evidence>
<keyword evidence="2" id="KW-1185">Reference proteome</keyword>
<accession>A0A839RST3</accession>
<proteinExistence type="predicted"/>
<dbReference type="EMBL" id="JACHWS010000003">
    <property type="protein sequence ID" value="MBB3038911.1"/>
    <property type="molecule type" value="Genomic_DNA"/>
</dbReference>
<dbReference type="RefSeq" id="WP_232322884.1">
    <property type="nucleotide sequence ID" value="NZ_BDDI01000004.1"/>
</dbReference>
<name>A0A839RST3_9ACTN</name>